<dbReference type="Gene3D" id="3.40.50.1820">
    <property type="entry name" value="alpha/beta hydrolase"/>
    <property type="match status" value="1"/>
</dbReference>
<evidence type="ECO:0000313" key="3">
    <source>
        <dbReference type="Proteomes" id="UP000332933"/>
    </source>
</evidence>
<keyword evidence="3" id="KW-1185">Reference proteome</keyword>
<accession>A0A485L1W9</accession>
<protein>
    <submittedName>
        <fullName evidence="2">Aste57867_14911 protein</fullName>
    </submittedName>
</protein>
<dbReference type="AlphaFoldDB" id="A0A485L1W9"/>
<proteinExistence type="predicted"/>
<dbReference type="InterPro" id="IPR053145">
    <property type="entry name" value="AB_hydrolase_Est10"/>
</dbReference>
<dbReference type="InterPro" id="IPR029058">
    <property type="entry name" value="AB_hydrolase_fold"/>
</dbReference>
<organism evidence="2 3">
    <name type="scientific">Aphanomyces stellatus</name>
    <dbReference type="NCBI Taxonomy" id="120398"/>
    <lineage>
        <taxon>Eukaryota</taxon>
        <taxon>Sar</taxon>
        <taxon>Stramenopiles</taxon>
        <taxon>Oomycota</taxon>
        <taxon>Saprolegniomycetes</taxon>
        <taxon>Saprolegniales</taxon>
        <taxon>Verrucalvaceae</taxon>
        <taxon>Aphanomyces</taxon>
    </lineage>
</organism>
<dbReference type="GO" id="GO:0052689">
    <property type="term" value="F:carboxylic ester hydrolase activity"/>
    <property type="evidence" value="ECO:0007669"/>
    <property type="project" value="TreeGrafter"/>
</dbReference>
<evidence type="ECO:0000313" key="1">
    <source>
        <dbReference type="EMBL" id="KAF0694191.1"/>
    </source>
</evidence>
<dbReference type="EMBL" id="CAADRA010005613">
    <property type="protein sequence ID" value="VFT91726.1"/>
    <property type="molecule type" value="Genomic_DNA"/>
</dbReference>
<sequence length="281" mass="31252">MDLRPAVVIVHGSGRIDRNGNSANGIEINVYSKLASFFTDELGWVCLRFDKRGTGASTNGDKLLFTRAGLSDLVNDAVQATKLLLTMPRVDATKLMTAKARFCCRKSHCSSHQRQHRRAAAEIAVMEGFQGWAMRRFLSEASLQKKIDDLKAKANKTDKVVLSECFGLVKTPAKWWRELAYDLPRIHADSARVTSHVLIITGAKDVQCRAEFCTVEHAKSILTQAASVTCAVPAKMTHLLRPMEGTPSLVKSMEEYKKTAKDPLDSEFVDAVRQWARVIEC</sequence>
<dbReference type="OrthoDB" id="10249433at2759"/>
<dbReference type="SUPFAM" id="SSF53474">
    <property type="entry name" value="alpha/beta-Hydrolases"/>
    <property type="match status" value="1"/>
</dbReference>
<dbReference type="PANTHER" id="PTHR43265:SF1">
    <property type="entry name" value="ESTERASE ESTD"/>
    <property type="match status" value="1"/>
</dbReference>
<gene>
    <name evidence="2" type="primary">Aste57867_14911</name>
    <name evidence="1" type="ORF">As57867_014855</name>
    <name evidence="2" type="ORF">ASTE57867_14911</name>
</gene>
<dbReference type="Proteomes" id="UP000332933">
    <property type="component" value="Unassembled WGS sequence"/>
</dbReference>
<dbReference type="PANTHER" id="PTHR43265">
    <property type="entry name" value="ESTERASE ESTD"/>
    <property type="match status" value="1"/>
</dbReference>
<name>A0A485L1W9_9STRA</name>
<evidence type="ECO:0000313" key="2">
    <source>
        <dbReference type="EMBL" id="VFT91726.1"/>
    </source>
</evidence>
<reference evidence="2 3" key="1">
    <citation type="submission" date="2019-03" db="EMBL/GenBank/DDBJ databases">
        <authorList>
            <person name="Gaulin E."/>
            <person name="Dumas B."/>
        </authorList>
    </citation>
    <scope>NUCLEOTIDE SEQUENCE [LARGE SCALE GENOMIC DNA]</scope>
    <source>
        <strain evidence="2">CBS 568.67</strain>
    </source>
</reference>
<dbReference type="EMBL" id="VJMH01005592">
    <property type="protein sequence ID" value="KAF0694191.1"/>
    <property type="molecule type" value="Genomic_DNA"/>
</dbReference>
<reference evidence="1" key="2">
    <citation type="submission" date="2019-06" db="EMBL/GenBank/DDBJ databases">
        <title>Genomics analysis of Aphanomyces spp. identifies a new class of oomycete effector associated with host adaptation.</title>
        <authorList>
            <person name="Gaulin E."/>
        </authorList>
    </citation>
    <scope>NUCLEOTIDE SEQUENCE</scope>
    <source>
        <strain evidence="1">CBS 578.67</strain>
    </source>
</reference>